<proteinExistence type="predicted"/>
<comment type="caution">
    <text evidence="1">The sequence shown here is derived from an EMBL/GenBank/DDBJ whole genome shotgun (WGS) entry which is preliminary data.</text>
</comment>
<dbReference type="Proteomes" id="UP000700732">
    <property type="component" value="Unassembled WGS sequence"/>
</dbReference>
<organism evidence="1 2">
    <name type="scientific">Spirosoma utsteinense</name>
    <dbReference type="NCBI Taxonomy" id="2585773"/>
    <lineage>
        <taxon>Bacteria</taxon>
        <taxon>Pseudomonadati</taxon>
        <taxon>Bacteroidota</taxon>
        <taxon>Cytophagia</taxon>
        <taxon>Cytophagales</taxon>
        <taxon>Cytophagaceae</taxon>
        <taxon>Spirosoma</taxon>
    </lineage>
</organism>
<dbReference type="EMBL" id="VFIA01000078">
    <property type="protein sequence ID" value="MBC3795091.1"/>
    <property type="molecule type" value="Genomic_DNA"/>
</dbReference>
<gene>
    <name evidence="1" type="ORF">FH603_5625</name>
</gene>
<evidence type="ECO:0000313" key="1">
    <source>
        <dbReference type="EMBL" id="MBC3795091.1"/>
    </source>
</evidence>
<protein>
    <submittedName>
        <fullName evidence="1">GH25 family protein</fullName>
    </submittedName>
</protein>
<reference evidence="1 2" key="1">
    <citation type="submission" date="2019-06" db="EMBL/GenBank/DDBJ databases">
        <title>Spirosoma utsteinense sp. nov. isolated from Antarctic ice-free soils.</title>
        <authorList>
            <person name="Tahon G."/>
        </authorList>
    </citation>
    <scope>NUCLEOTIDE SEQUENCE [LARGE SCALE GENOMIC DNA]</scope>
    <source>
        <strain evidence="1 2">LMG 31447</strain>
    </source>
</reference>
<dbReference type="RefSeq" id="WP_186742221.1">
    <property type="nucleotide sequence ID" value="NZ_VFIA01000078.1"/>
</dbReference>
<evidence type="ECO:0000313" key="2">
    <source>
        <dbReference type="Proteomes" id="UP000700732"/>
    </source>
</evidence>
<dbReference type="Pfam" id="PF10670">
    <property type="entry name" value="DUF4198"/>
    <property type="match status" value="1"/>
</dbReference>
<accession>A0ABR6WEV3</accession>
<dbReference type="InterPro" id="IPR019613">
    <property type="entry name" value="DUF4198"/>
</dbReference>
<keyword evidence="2" id="KW-1185">Reference proteome</keyword>
<name>A0ABR6WEV3_9BACT</name>
<sequence>MKTNRVLTVVGLLLLGSIAYAHEFWLEPTKFLLKKNEQVLINMMVGEDYQGEHSNGHKYKILKLDHFAGTTKEDIRSKVTGDSLSRVSVSFATSGNHLIAFANSSKFIELKALKFNDYLRSEGLDNVLRLREQQGDTMKSGKERYQRCVKTLVQVAGKSDDTYALDTGMPLEIIPGSNPYSIGSTDRVTFRILFNNAPLSDGLVLAWHAKDGRTTHTKLRSNSQGEVTFPIERSGKWMISTVYMIPNVNQAESDWQSYWGSYTFGYF</sequence>